<reference evidence="1 2" key="1">
    <citation type="submission" date="2017-01" db="EMBL/GenBank/DDBJ databases">
        <title>Genome sequence of Rhodoferax antarcticus ANT.BR, a psychrophilic purple nonsulfur bacterium from an Antarctic microbial mat.</title>
        <authorList>
            <person name="Baker J."/>
            <person name="Riester C."/>
            <person name="Skinner B."/>
            <person name="Newell A."/>
            <person name="Swingley W."/>
            <person name="Madigan M."/>
            <person name="Jung D."/>
            <person name="Asao M."/>
            <person name="Chen M."/>
            <person name="Loughlin P."/>
            <person name="Pan H."/>
            <person name="Lin S."/>
            <person name="Li N."/>
            <person name="Shaw J."/>
            <person name="Prado M."/>
            <person name="Sherman C."/>
            <person name="Li X."/>
            <person name="Tang J."/>
            <person name="Blankenship R."/>
            <person name="Zhao T."/>
            <person name="Touchman J."/>
            <person name="Sattley M."/>
        </authorList>
    </citation>
    <scope>NUCLEOTIDE SEQUENCE [LARGE SCALE GENOMIC DNA]</scope>
    <source>
        <strain evidence="1 2">ANT.BR</strain>
    </source>
</reference>
<sequence length="112" mass="12211">MQFSTDERHGATLDFLAGVRDYIARLPAHPMNRDMIQRINAHLAEPVNHLTRHAVKTRSGGTYSPEGLPVLNVTAEGDTVTITAPPEGKGIPGEVLLRSLRRGMCITMRPAA</sequence>
<gene>
    <name evidence="1" type="ORF">BLL52_4301</name>
</gene>
<dbReference type="EMBL" id="MSYM01000020">
    <property type="protein sequence ID" value="OLP04540.1"/>
    <property type="molecule type" value="Genomic_DNA"/>
</dbReference>
<name>A0A1Q8Y9J0_9BURK</name>
<proteinExistence type="predicted"/>
<organism evidence="1 2">
    <name type="scientific">Rhodoferax antarcticus ANT.BR</name>
    <dbReference type="NCBI Taxonomy" id="1111071"/>
    <lineage>
        <taxon>Bacteria</taxon>
        <taxon>Pseudomonadati</taxon>
        <taxon>Pseudomonadota</taxon>
        <taxon>Betaproteobacteria</taxon>
        <taxon>Burkholderiales</taxon>
        <taxon>Comamonadaceae</taxon>
        <taxon>Rhodoferax</taxon>
    </lineage>
</organism>
<keyword evidence="2" id="KW-1185">Reference proteome</keyword>
<comment type="caution">
    <text evidence="1">The sequence shown here is derived from an EMBL/GenBank/DDBJ whole genome shotgun (WGS) entry which is preliminary data.</text>
</comment>
<evidence type="ECO:0000313" key="2">
    <source>
        <dbReference type="Proteomes" id="UP000185911"/>
    </source>
</evidence>
<dbReference type="AlphaFoldDB" id="A0A1Q8Y9J0"/>
<accession>A0A1Q8Y9J0</accession>
<evidence type="ECO:0000313" key="1">
    <source>
        <dbReference type="EMBL" id="OLP04540.1"/>
    </source>
</evidence>
<dbReference type="RefSeq" id="WP_075588330.1">
    <property type="nucleotide sequence ID" value="NZ_MSYM01000020.1"/>
</dbReference>
<dbReference type="Proteomes" id="UP000185911">
    <property type="component" value="Unassembled WGS sequence"/>
</dbReference>
<protein>
    <submittedName>
        <fullName evidence="1">Uncharacterized protein</fullName>
    </submittedName>
</protein>